<dbReference type="OrthoDB" id="177518at2"/>
<evidence type="ECO:0000313" key="9">
    <source>
        <dbReference type="EMBL" id="OLP61951.1"/>
    </source>
</evidence>
<dbReference type="GO" id="GO:0005829">
    <property type="term" value="C:cytosol"/>
    <property type="evidence" value="ECO:0007669"/>
    <property type="project" value="TreeGrafter"/>
</dbReference>
<dbReference type="Gene3D" id="3.90.79.10">
    <property type="entry name" value="Nucleoside Triphosphate Pyrophosphohydrolase"/>
    <property type="match status" value="1"/>
</dbReference>
<comment type="similarity">
    <text evidence="3">Belongs to the Nudix hydrolase family. NudK subfamily.</text>
</comment>
<evidence type="ECO:0000256" key="5">
    <source>
        <dbReference type="ARBA" id="ARBA00022801"/>
    </source>
</evidence>
<reference evidence="9 10" key="1">
    <citation type="submission" date="2016-09" db="EMBL/GenBank/DDBJ databases">
        <title>Rhizobium sp. nov., a novel species isolated from the rice rhizosphere.</title>
        <authorList>
            <person name="Zhao J."/>
            <person name="Zhang X."/>
        </authorList>
    </citation>
    <scope>NUCLEOTIDE SEQUENCE [LARGE SCALE GENOMIC DNA]</scope>
    <source>
        <strain evidence="9 10">1.7048</strain>
    </source>
</reference>
<gene>
    <name evidence="9" type="ORF">BJF93_07445</name>
</gene>
<dbReference type="GO" id="GO:0016787">
    <property type="term" value="F:hydrolase activity"/>
    <property type="evidence" value="ECO:0007669"/>
    <property type="project" value="UniProtKB-KW"/>
</dbReference>
<sequence>MSKPADIQTLASRLVYENRWMKVREDAIRRADGSDGIYGFVEKPDFVIILPVQDGMIHLVEQYRYPIKQRQWELPQGSWEEDPDADALALARGELLEETGLIAGAITFIGELYPLYGTATQKYRAYLATDLQAGVSAPDHEEQDLITRAFPIATVEAMILSGEIQDANTVAVFGLARLKRLL</sequence>
<dbReference type="GO" id="GO:0019693">
    <property type="term" value="P:ribose phosphate metabolic process"/>
    <property type="evidence" value="ECO:0007669"/>
    <property type="project" value="TreeGrafter"/>
</dbReference>
<comment type="caution">
    <text evidence="9">The sequence shown here is derived from an EMBL/GenBank/DDBJ whole genome shotgun (WGS) entry which is preliminary data.</text>
</comment>
<dbReference type="InterPro" id="IPR000086">
    <property type="entry name" value="NUDIX_hydrolase_dom"/>
</dbReference>
<dbReference type="Pfam" id="PF00293">
    <property type="entry name" value="NUDIX"/>
    <property type="match status" value="1"/>
</dbReference>
<accession>A0A1Q9B1R3</accession>
<dbReference type="EMBL" id="MKIP01000029">
    <property type="protein sequence ID" value="OLP61951.1"/>
    <property type="molecule type" value="Genomic_DNA"/>
</dbReference>
<evidence type="ECO:0000313" key="10">
    <source>
        <dbReference type="Proteomes" id="UP000186364"/>
    </source>
</evidence>
<dbReference type="InterPro" id="IPR015797">
    <property type="entry name" value="NUDIX_hydrolase-like_dom_sf"/>
</dbReference>
<evidence type="ECO:0000256" key="1">
    <source>
        <dbReference type="ARBA" id="ARBA00000847"/>
    </source>
</evidence>
<dbReference type="SUPFAM" id="SSF55811">
    <property type="entry name" value="Nudix"/>
    <property type="match status" value="1"/>
</dbReference>
<proteinExistence type="inferred from homology"/>
<evidence type="ECO:0000256" key="4">
    <source>
        <dbReference type="ARBA" id="ARBA00016377"/>
    </source>
</evidence>
<evidence type="ECO:0000256" key="7">
    <source>
        <dbReference type="ARBA" id="ARBA00032272"/>
    </source>
</evidence>
<evidence type="ECO:0000256" key="2">
    <source>
        <dbReference type="ARBA" id="ARBA00001946"/>
    </source>
</evidence>
<evidence type="ECO:0000256" key="6">
    <source>
        <dbReference type="ARBA" id="ARBA00032162"/>
    </source>
</evidence>
<feature type="domain" description="Nudix hydrolase" evidence="8">
    <location>
        <begin position="48"/>
        <end position="155"/>
    </location>
</feature>
<protein>
    <recommendedName>
        <fullName evidence="4">GDP-mannose pyrophosphatase</fullName>
    </recommendedName>
    <alternativeName>
        <fullName evidence="6">GDP-mannose hydrolase</fullName>
    </alternativeName>
    <alternativeName>
        <fullName evidence="7">GDPMK</fullName>
    </alternativeName>
</protein>
<keyword evidence="10" id="KW-1185">Reference proteome</keyword>
<dbReference type="GO" id="GO:0006753">
    <property type="term" value="P:nucleoside phosphate metabolic process"/>
    <property type="evidence" value="ECO:0007669"/>
    <property type="project" value="TreeGrafter"/>
</dbReference>
<organism evidence="9 10">
    <name type="scientific">Xaviernesmea oryzae</name>
    <dbReference type="NCBI Taxonomy" id="464029"/>
    <lineage>
        <taxon>Bacteria</taxon>
        <taxon>Pseudomonadati</taxon>
        <taxon>Pseudomonadota</taxon>
        <taxon>Alphaproteobacteria</taxon>
        <taxon>Hyphomicrobiales</taxon>
        <taxon>Rhizobiaceae</taxon>
        <taxon>Rhizobium/Agrobacterium group</taxon>
        <taxon>Xaviernesmea</taxon>
    </lineage>
</organism>
<evidence type="ECO:0000259" key="8">
    <source>
        <dbReference type="Pfam" id="PF00293"/>
    </source>
</evidence>
<dbReference type="PANTHER" id="PTHR11839:SF18">
    <property type="entry name" value="NUDIX HYDROLASE DOMAIN-CONTAINING PROTEIN"/>
    <property type="match status" value="1"/>
</dbReference>
<dbReference type="RefSeq" id="WP_075625968.1">
    <property type="nucleotide sequence ID" value="NZ_FOAM01000005.1"/>
</dbReference>
<name>A0A1Q9B1R3_9HYPH</name>
<comment type="cofactor">
    <cofactor evidence="2">
        <name>Mg(2+)</name>
        <dbReference type="ChEBI" id="CHEBI:18420"/>
    </cofactor>
</comment>
<dbReference type="PANTHER" id="PTHR11839">
    <property type="entry name" value="UDP/ADP-SUGAR PYROPHOSPHATASE"/>
    <property type="match status" value="1"/>
</dbReference>
<keyword evidence="5" id="KW-0378">Hydrolase</keyword>
<evidence type="ECO:0000256" key="3">
    <source>
        <dbReference type="ARBA" id="ARBA00007275"/>
    </source>
</evidence>
<comment type="catalytic activity">
    <reaction evidence="1">
        <text>GDP-alpha-D-mannose + H2O = alpha-D-mannose 1-phosphate + GMP + 2 H(+)</text>
        <dbReference type="Rhea" id="RHEA:27978"/>
        <dbReference type="ChEBI" id="CHEBI:15377"/>
        <dbReference type="ChEBI" id="CHEBI:15378"/>
        <dbReference type="ChEBI" id="CHEBI:57527"/>
        <dbReference type="ChEBI" id="CHEBI:58115"/>
        <dbReference type="ChEBI" id="CHEBI:58409"/>
    </reaction>
</comment>
<dbReference type="AlphaFoldDB" id="A0A1Q9B1R3"/>
<dbReference type="Proteomes" id="UP000186364">
    <property type="component" value="Unassembled WGS sequence"/>
</dbReference>
<dbReference type="CDD" id="cd24161">
    <property type="entry name" value="NUDIX_ADPRase_Ndx2"/>
    <property type="match status" value="1"/>
</dbReference>